<comment type="caution">
    <text evidence="13">The sequence shown here is derived from an EMBL/GenBank/DDBJ whole genome shotgun (WGS) entry which is preliminary data.</text>
</comment>
<evidence type="ECO:0000259" key="12">
    <source>
        <dbReference type="PROSITE" id="PS52015"/>
    </source>
</evidence>
<comment type="subcellular location">
    <subcellularLocation>
        <location evidence="1 10">Cell inner membrane</location>
        <topology evidence="1 10">Single-pass membrane protein</topology>
        <orientation evidence="1 10">Periplasmic side</orientation>
    </subcellularLocation>
</comment>
<dbReference type="eggNOG" id="COG0810">
    <property type="taxonomic scope" value="Bacteria"/>
</dbReference>
<evidence type="ECO:0000256" key="8">
    <source>
        <dbReference type="ARBA" id="ARBA00022989"/>
    </source>
</evidence>
<proteinExistence type="inferred from homology"/>
<dbReference type="PROSITE" id="PS52015">
    <property type="entry name" value="TONB_CTD"/>
    <property type="match status" value="1"/>
</dbReference>
<dbReference type="Proteomes" id="UP000019460">
    <property type="component" value="Unassembled WGS sequence"/>
</dbReference>
<evidence type="ECO:0000256" key="3">
    <source>
        <dbReference type="ARBA" id="ARBA00022448"/>
    </source>
</evidence>
<reference evidence="13 14" key="1">
    <citation type="submission" date="2012-11" db="EMBL/GenBank/DDBJ databases">
        <title>Genome assembly of Thiorhodococcus sp. AK35.</title>
        <authorList>
            <person name="Nupur N."/>
            <person name="Khatri I."/>
            <person name="Subramanian S."/>
            <person name="Pinnaka A."/>
        </authorList>
    </citation>
    <scope>NUCLEOTIDE SEQUENCE [LARGE SCALE GENOMIC DNA]</scope>
    <source>
        <strain evidence="13 14">AK35</strain>
    </source>
</reference>
<dbReference type="GO" id="GO:0015031">
    <property type="term" value="P:protein transport"/>
    <property type="evidence" value="ECO:0007669"/>
    <property type="project" value="UniProtKB-UniRule"/>
</dbReference>
<organism evidence="13 14">
    <name type="scientific">Imhoffiella purpurea</name>
    <dbReference type="NCBI Taxonomy" id="1249627"/>
    <lineage>
        <taxon>Bacteria</taxon>
        <taxon>Pseudomonadati</taxon>
        <taxon>Pseudomonadota</taxon>
        <taxon>Gammaproteobacteria</taxon>
        <taxon>Chromatiales</taxon>
        <taxon>Chromatiaceae</taxon>
        <taxon>Imhoffiella</taxon>
    </lineage>
</organism>
<keyword evidence="3 10" id="KW-0813">Transport</keyword>
<evidence type="ECO:0000313" key="13">
    <source>
        <dbReference type="EMBL" id="EXJ14931.1"/>
    </source>
</evidence>
<sequence length="280" mass="29246">MIRTEAQPLPALPLWLATLIALGTEAAVVVGLSNWPSRPVTPPGMDAIEVSLVSASALADSAAAGAEEETPSPPVAPEPPPVPEPEPEPEPEPPEPPVEETPDPVPSPLSVPEPAPEQVAVAPPKPKPTPKPEKKPKPKPKPKPQAKPKPKAKPQARPASSRAQATRQASSKAGHAGGSRSGKGGAAAGASSPAAYLNNPAPGYPGSARRQRQEGTVHLRVLVNAKGRPGEVRIATSSGVSSLDQAALRAVRRWRFKPAQRNGQPISAWVRIPIRFRLNQ</sequence>
<keyword evidence="14" id="KW-1185">Reference proteome</keyword>
<evidence type="ECO:0000256" key="5">
    <source>
        <dbReference type="ARBA" id="ARBA00022519"/>
    </source>
</evidence>
<dbReference type="InterPro" id="IPR003538">
    <property type="entry name" value="TonB"/>
</dbReference>
<evidence type="ECO:0000313" key="14">
    <source>
        <dbReference type="Proteomes" id="UP000019460"/>
    </source>
</evidence>
<evidence type="ECO:0000256" key="11">
    <source>
        <dbReference type="SAM" id="MobiDB-lite"/>
    </source>
</evidence>
<evidence type="ECO:0000256" key="6">
    <source>
        <dbReference type="ARBA" id="ARBA00022692"/>
    </source>
</evidence>
<evidence type="ECO:0000256" key="10">
    <source>
        <dbReference type="RuleBase" id="RU362123"/>
    </source>
</evidence>
<dbReference type="InterPro" id="IPR006260">
    <property type="entry name" value="TonB/TolA_C"/>
</dbReference>
<accession>W9VD74</accession>
<comment type="function">
    <text evidence="10">Interacts with outer membrane receptor proteins that carry out high-affinity binding and energy dependent uptake into the periplasmic space of specific substrates. It could act to transduce energy from the cytoplasmic membrane to specific energy-requiring processes in the outer membrane, resulting in the release into the periplasm of ligands bound by these outer membrane proteins.</text>
</comment>
<dbReference type="GO" id="GO:0030288">
    <property type="term" value="C:outer membrane-bounded periplasmic space"/>
    <property type="evidence" value="ECO:0007669"/>
    <property type="project" value="InterPro"/>
</dbReference>
<dbReference type="AlphaFoldDB" id="W9VD74"/>
<dbReference type="PRINTS" id="PR01374">
    <property type="entry name" value="TONBPROTEIN"/>
</dbReference>
<keyword evidence="6" id="KW-0812">Transmembrane</keyword>
<evidence type="ECO:0000256" key="1">
    <source>
        <dbReference type="ARBA" id="ARBA00004383"/>
    </source>
</evidence>
<evidence type="ECO:0000256" key="2">
    <source>
        <dbReference type="ARBA" id="ARBA00006555"/>
    </source>
</evidence>
<dbReference type="OrthoDB" id="9792439at2"/>
<dbReference type="GO" id="GO:0055085">
    <property type="term" value="P:transmembrane transport"/>
    <property type="evidence" value="ECO:0007669"/>
    <property type="project" value="InterPro"/>
</dbReference>
<dbReference type="GO" id="GO:0015891">
    <property type="term" value="P:siderophore transport"/>
    <property type="evidence" value="ECO:0007669"/>
    <property type="project" value="InterPro"/>
</dbReference>
<dbReference type="SUPFAM" id="SSF74653">
    <property type="entry name" value="TolA/TonB C-terminal domain"/>
    <property type="match status" value="1"/>
</dbReference>
<dbReference type="EMBL" id="AONC01000034">
    <property type="protein sequence ID" value="EXJ14931.1"/>
    <property type="molecule type" value="Genomic_DNA"/>
</dbReference>
<feature type="domain" description="TonB C-terminal" evidence="12">
    <location>
        <begin position="189"/>
        <end position="280"/>
    </location>
</feature>
<dbReference type="GO" id="GO:0031992">
    <property type="term" value="F:energy transducer activity"/>
    <property type="evidence" value="ECO:0007669"/>
    <property type="project" value="InterPro"/>
</dbReference>
<comment type="similarity">
    <text evidence="2 10">Belongs to the TonB family.</text>
</comment>
<feature type="region of interest" description="Disordered" evidence="11">
    <location>
        <begin position="59"/>
        <end position="216"/>
    </location>
</feature>
<keyword evidence="5 10" id="KW-0997">Cell inner membrane</keyword>
<protein>
    <recommendedName>
        <fullName evidence="10">Protein TonB</fullName>
    </recommendedName>
</protein>
<dbReference type="STRING" id="1249627.D779_1986"/>
<dbReference type="NCBIfam" id="TIGR01352">
    <property type="entry name" value="tonB_Cterm"/>
    <property type="match status" value="1"/>
</dbReference>
<dbReference type="Gene3D" id="3.30.1150.10">
    <property type="match status" value="1"/>
</dbReference>
<dbReference type="RefSeq" id="WP_043753879.1">
    <property type="nucleotide sequence ID" value="NZ_AONC01000034.1"/>
</dbReference>
<keyword evidence="4 10" id="KW-1003">Cell membrane</keyword>
<keyword evidence="10" id="KW-0735">Signal-anchor</keyword>
<keyword evidence="9" id="KW-0472">Membrane</keyword>
<dbReference type="InterPro" id="IPR051045">
    <property type="entry name" value="TonB-dependent_transducer"/>
</dbReference>
<dbReference type="GO" id="GO:0098797">
    <property type="term" value="C:plasma membrane protein complex"/>
    <property type="evidence" value="ECO:0007669"/>
    <property type="project" value="TreeGrafter"/>
</dbReference>
<feature type="compositionally biased region" description="Basic residues" evidence="11">
    <location>
        <begin position="136"/>
        <end position="154"/>
    </location>
</feature>
<feature type="compositionally biased region" description="Gly residues" evidence="11">
    <location>
        <begin position="175"/>
        <end position="187"/>
    </location>
</feature>
<name>W9VD74_9GAMM</name>
<dbReference type="PANTHER" id="PTHR33446:SF2">
    <property type="entry name" value="PROTEIN TONB"/>
    <property type="match status" value="1"/>
</dbReference>
<feature type="compositionally biased region" description="Low complexity" evidence="11">
    <location>
        <begin position="155"/>
        <end position="174"/>
    </location>
</feature>
<evidence type="ECO:0000256" key="4">
    <source>
        <dbReference type="ARBA" id="ARBA00022475"/>
    </source>
</evidence>
<feature type="compositionally biased region" description="Pro residues" evidence="11">
    <location>
        <begin position="103"/>
        <end position="115"/>
    </location>
</feature>
<dbReference type="PANTHER" id="PTHR33446">
    <property type="entry name" value="PROTEIN TONB-RELATED"/>
    <property type="match status" value="1"/>
</dbReference>
<feature type="compositionally biased region" description="Acidic residues" evidence="11">
    <location>
        <begin position="85"/>
        <end position="102"/>
    </location>
</feature>
<gene>
    <name evidence="13" type="ORF">D779_1986</name>
</gene>
<evidence type="ECO:0000256" key="9">
    <source>
        <dbReference type="ARBA" id="ARBA00023136"/>
    </source>
</evidence>
<dbReference type="InterPro" id="IPR037682">
    <property type="entry name" value="TonB_C"/>
</dbReference>
<feature type="compositionally biased region" description="Pro residues" evidence="11">
    <location>
        <begin position="71"/>
        <end position="84"/>
    </location>
</feature>
<dbReference type="Pfam" id="PF03544">
    <property type="entry name" value="TonB_C"/>
    <property type="match status" value="1"/>
</dbReference>
<evidence type="ECO:0000256" key="7">
    <source>
        <dbReference type="ARBA" id="ARBA00022927"/>
    </source>
</evidence>
<keyword evidence="7 10" id="KW-0653">Protein transport</keyword>
<keyword evidence="8" id="KW-1133">Transmembrane helix</keyword>